<dbReference type="CDD" id="cd02440">
    <property type="entry name" value="AdoMet_MTases"/>
    <property type="match status" value="1"/>
</dbReference>
<keyword evidence="1" id="KW-0808">Transferase</keyword>
<dbReference type="GO" id="GO:0008168">
    <property type="term" value="F:methyltransferase activity"/>
    <property type="evidence" value="ECO:0007669"/>
    <property type="project" value="UniProtKB-KW"/>
</dbReference>
<name>A0A8J6TLB6_9BACT</name>
<comment type="caution">
    <text evidence="1">The sequence shown here is derived from an EMBL/GenBank/DDBJ whole genome shotgun (WGS) entry which is preliminary data.</text>
</comment>
<dbReference type="InterPro" id="IPR029063">
    <property type="entry name" value="SAM-dependent_MTases_sf"/>
</dbReference>
<sequence length="298" mass="34174">MRKLFRELSELVNYHQKHGKDFAAHDRFNVFEKAVKKLDAWGFPCLNKKTVLDLGCGQRFPFALQCAASGAQVTAIDLNYVKPSAFLLSFFKMFKHNGVKRACKSILRRLFFDGAYYKALEASAGLPLRKFIPEIDFVVADPESGSYPLPSGQYDLISTNAVIEHVDNVSNFADEIYRLLRGGYFYGIIHNFYSLSGGHNLEWAFPDEQPSQKVPPWDHLRANKYPSWVPLNRLLPEEYLKAFSKHLDVLLFEGRDINHDPGGFEGEQFLTPEIESELKEYPRDLLLTRGWCIICRKA</sequence>
<accession>A0A8J6TLB6</accession>
<proteinExistence type="predicted"/>
<dbReference type="PANTHER" id="PTHR43591:SF24">
    <property type="entry name" value="2-METHOXY-6-POLYPRENYL-1,4-BENZOQUINOL METHYLASE, MITOCHONDRIAL"/>
    <property type="match status" value="1"/>
</dbReference>
<evidence type="ECO:0000313" key="2">
    <source>
        <dbReference type="Proteomes" id="UP000603434"/>
    </source>
</evidence>
<evidence type="ECO:0000313" key="1">
    <source>
        <dbReference type="EMBL" id="MBC8360111.1"/>
    </source>
</evidence>
<protein>
    <submittedName>
        <fullName evidence="1">Class I SAM-dependent methyltransferase</fullName>
    </submittedName>
</protein>
<gene>
    <name evidence="1" type="ORF">H8E23_01770</name>
</gene>
<dbReference type="SUPFAM" id="SSF53335">
    <property type="entry name" value="S-adenosyl-L-methionine-dependent methyltransferases"/>
    <property type="match status" value="1"/>
</dbReference>
<dbReference type="Gene3D" id="3.40.50.150">
    <property type="entry name" value="Vaccinia Virus protein VP39"/>
    <property type="match status" value="1"/>
</dbReference>
<dbReference type="GO" id="GO:0032259">
    <property type="term" value="P:methylation"/>
    <property type="evidence" value="ECO:0007669"/>
    <property type="project" value="UniProtKB-KW"/>
</dbReference>
<dbReference type="Proteomes" id="UP000603434">
    <property type="component" value="Unassembled WGS sequence"/>
</dbReference>
<organism evidence="1 2">
    <name type="scientific">Candidatus Desulfatibia profunda</name>
    <dbReference type="NCBI Taxonomy" id="2841695"/>
    <lineage>
        <taxon>Bacteria</taxon>
        <taxon>Pseudomonadati</taxon>
        <taxon>Thermodesulfobacteriota</taxon>
        <taxon>Desulfobacteria</taxon>
        <taxon>Desulfobacterales</taxon>
        <taxon>Desulfobacterales incertae sedis</taxon>
        <taxon>Candidatus Desulfatibia</taxon>
    </lineage>
</organism>
<keyword evidence="1" id="KW-0489">Methyltransferase</keyword>
<reference evidence="1 2" key="1">
    <citation type="submission" date="2020-08" db="EMBL/GenBank/DDBJ databases">
        <title>Bridging the membrane lipid divide: bacteria of the FCB group superphylum have the potential to synthesize archaeal ether lipids.</title>
        <authorList>
            <person name="Villanueva L."/>
            <person name="Von Meijenfeldt F.A.B."/>
            <person name="Westbye A.B."/>
            <person name="Yadav S."/>
            <person name="Hopmans E.C."/>
            <person name="Dutilh B.E."/>
            <person name="Sinninghe Damste J.S."/>
        </authorList>
    </citation>
    <scope>NUCLEOTIDE SEQUENCE [LARGE SCALE GENOMIC DNA]</scope>
    <source>
        <strain evidence="1">NIOZ-UU30</strain>
    </source>
</reference>
<dbReference type="Pfam" id="PF13489">
    <property type="entry name" value="Methyltransf_23"/>
    <property type="match status" value="1"/>
</dbReference>
<dbReference type="PANTHER" id="PTHR43591">
    <property type="entry name" value="METHYLTRANSFERASE"/>
    <property type="match status" value="1"/>
</dbReference>
<dbReference type="EMBL" id="JACNJH010000065">
    <property type="protein sequence ID" value="MBC8360111.1"/>
    <property type="molecule type" value="Genomic_DNA"/>
</dbReference>
<dbReference type="AlphaFoldDB" id="A0A8J6TLB6"/>